<dbReference type="PANTHER" id="PTHR47326">
    <property type="entry name" value="TRANSPOSABLE ELEMENT TC3 TRANSPOSASE-LIKE PROTEIN"/>
    <property type="match status" value="1"/>
</dbReference>
<dbReference type="AlphaFoldDB" id="A0A9P0GMW9"/>
<protein>
    <recommendedName>
        <fullName evidence="3">Transposase</fullName>
    </recommendedName>
</protein>
<keyword evidence="2" id="KW-1185">Reference proteome</keyword>
<evidence type="ECO:0008006" key="3">
    <source>
        <dbReference type="Google" id="ProtNLM"/>
    </source>
</evidence>
<reference evidence="1" key="1">
    <citation type="submission" date="2022-01" db="EMBL/GenBank/DDBJ databases">
        <authorList>
            <person name="King R."/>
        </authorList>
    </citation>
    <scope>NUCLEOTIDE SEQUENCE</scope>
</reference>
<dbReference type="EMBL" id="OV651821">
    <property type="protein sequence ID" value="CAH1115686.1"/>
    <property type="molecule type" value="Genomic_DNA"/>
</dbReference>
<gene>
    <name evidence="1" type="ORF">PSYICH_LOCUS15296</name>
</gene>
<dbReference type="PANTHER" id="PTHR47326:SF1">
    <property type="entry name" value="HTH PSQ-TYPE DOMAIN-CONTAINING PROTEIN"/>
    <property type="match status" value="1"/>
</dbReference>
<dbReference type="Gene3D" id="3.30.420.10">
    <property type="entry name" value="Ribonuclease H-like superfamily/Ribonuclease H"/>
    <property type="match status" value="1"/>
</dbReference>
<evidence type="ECO:0000313" key="2">
    <source>
        <dbReference type="Proteomes" id="UP001153636"/>
    </source>
</evidence>
<sequence>MLEVQKNPMFDISHTSIIRTLKEELMEDDFDRRTQFCKQMMAMLDNMVIQLEHVFFSDKCTFTLHGYANRQNCRYWSRENPHWMRDDHTQFSGKVNVWAEIVGNHIIGPFIIDGNLNGDN</sequence>
<proteinExistence type="predicted"/>
<name>A0A9P0GMW9_9CUCU</name>
<dbReference type="InterPro" id="IPR036397">
    <property type="entry name" value="RNaseH_sf"/>
</dbReference>
<evidence type="ECO:0000313" key="1">
    <source>
        <dbReference type="EMBL" id="CAH1115686.1"/>
    </source>
</evidence>
<dbReference type="Proteomes" id="UP001153636">
    <property type="component" value="Chromosome 9"/>
</dbReference>
<dbReference type="OrthoDB" id="6770078at2759"/>
<dbReference type="GO" id="GO:0003676">
    <property type="term" value="F:nucleic acid binding"/>
    <property type="evidence" value="ECO:0007669"/>
    <property type="project" value="InterPro"/>
</dbReference>
<organism evidence="1 2">
    <name type="scientific">Psylliodes chrysocephalus</name>
    <dbReference type="NCBI Taxonomy" id="3402493"/>
    <lineage>
        <taxon>Eukaryota</taxon>
        <taxon>Metazoa</taxon>
        <taxon>Ecdysozoa</taxon>
        <taxon>Arthropoda</taxon>
        <taxon>Hexapoda</taxon>
        <taxon>Insecta</taxon>
        <taxon>Pterygota</taxon>
        <taxon>Neoptera</taxon>
        <taxon>Endopterygota</taxon>
        <taxon>Coleoptera</taxon>
        <taxon>Polyphaga</taxon>
        <taxon>Cucujiformia</taxon>
        <taxon>Chrysomeloidea</taxon>
        <taxon>Chrysomelidae</taxon>
        <taxon>Galerucinae</taxon>
        <taxon>Alticini</taxon>
        <taxon>Psylliodes</taxon>
    </lineage>
</organism>
<accession>A0A9P0GMW9</accession>